<organism evidence="2 3">
    <name type="scientific">Williamsia phyllosphaerae</name>
    <dbReference type="NCBI Taxonomy" id="885042"/>
    <lineage>
        <taxon>Bacteria</taxon>
        <taxon>Bacillati</taxon>
        <taxon>Actinomycetota</taxon>
        <taxon>Actinomycetes</taxon>
        <taxon>Mycobacteriales</taxon>
        <taxon>Nocardiaceae</taxon>
        <taxon>Williamsia</taxon>
    </lineage>
</organism>
<dbReference type="Proteomes" id="UP000632454">
    <property type="component" value="Unassembled WGS sequence"/>
</dbReference>
<dbReference type="SUPFAM" id="SSF52980">
    <property type="entry name" value="Restriction endonuclease-like"/>
    <property type="match status" value="1"/>
</dbReference>
<feature type="domain" description="DUF559" evidence="1">
    <location>
        <begin position="224"/>
        <end position="285"/>
    </location>
</feature>
<dbReference type="Gene3D" id="3.40.960.10">
    <property type="entry name" value="VSR Endonuclease"/>
    <property type="match status" value="1"/>
</dbReference>
<sequence>MQPDQHPFWGDENLIRTDAAARDVRRDCRRIQRGVHAPPHFTLTDHDLIRAAAMRAGDGAVVAGMSAAVLHGARFADYDADIELIRGLTGQGRQFDGVRIMRTDHLAAGDVQVVDGLTVTTPVRTAYDIGRRGPAWKALARLDDLAYVSDLDLAELWSYIRDHPHTKGIRQIRDLIQYIEPKSESPRESALRYLIIKSGLPRPEAQIEVFGADGRLIAKLDLGYRRYKIDIEFDGVEHHTSAGDRADNAERDRKLAELGWDTIRVTGQAMSTNPDTVVSRIEELLAIRGCREPRRH</sequence>
<reference evidence="3" key="1">
    <citation type="journal article" date="2019" name="Int. J. Syst. Evol. Microbiol.">
        <title>The Global Catalogue of Microorganisms (GCM) 10K type strain sequencing project: providing services to taxonomists for standard genome sequencing and annotation.</title>
        <authorList>
            <consortium name="The Broad Institute Genomics Platform"/>
            <consortium name="The Broad Institute Genome Sequencing Center for Infectious Disease"/>
            <person name="Wu L."/>
            <person name="Ma J."/>
        </authorList>
    </citation>
    <scope>NUCLEOTIDE SEQUENCE [LARGE SCALE GENOMIC DNA]</scope>
    <source>
        <strain evidence="3">CCM 7855</strain>
    </source>
</reference>
<dbReference type="Pfam" id="PF04480">
    <property type="entry name" value="DUF559"/>
    <property type="match status" value="1"/>
</dbReference>
<comment type="caution">
    <text evidence="2">The sequence shown here is derived from an EMBL/GenBank/DDBJ whole genome shotgun (WGS) entry which is preliminary data.</text>
</comment>
<dbReference type="RefSeq" id="WP_188485888.1">
    <property type="nucleotide sequence ID" value="NZ_BMCS01000001.1"/>
</dbReference>
<protein>
    <recommendedName>
        <fullName evidence="1">DUF559 domain-containing protein</fullName>
    </recommendedName>
</protein>
<dbReference type="EMBL" id="BMCS01000001">
    <property type="protein sequence ID" value="GGF08809.1"/>
    <property type="molecule type" value="Genomic_DNA"/>
</dbReference>
<gene>
    <name evidence="2" type="ORF">GCM10007298_00890</name>
</gene>
<dbReference type="InterPro" id="IPR007569">
    <property type="entry name" value="DUF559"/>
</dbReference>
<proteinExistence type="predicted"/>
<evidence type="ECO:0000313" key="3">
    <source>
        <dbReference type="Proteomes" id="UP000632454"/>
    </source>
</evidence>
<keyword evidence="3" id="KW-1185">Reference proteome</keyword>
<accession>A0ABQ1U2I2</accession>
<evidence type="ECO:0000259" key="1">
    <source>
        <dbReference type="Pfam" id="PF04480"/>
    </source>
</evidence>
<evidence type="ECO:0000313" key="2">
    <source>
        <dbReference type="EMBL" id="GGF08809.1"/>
    </source>
</evidence>
<dbReference type="InterPro" id="IPR011335">
    <property type="entry name" value="Restrct_endonuc-II-like"/>
</dbReference>
<name>A0ABQ1U2I2_9NOCA</name>